<protein>
    <submittedName>
        <fullName evidence="2">Uncharacterized protein</fullName>
    </submittedName>
</protein>
<dbReference type="Proteomes" id="UP000028534">
    <property type="component" value="Unassembled WGS sequence"/>
</dbReference>
<dbReference type="eggNOG" id="COG4961">
    <property type="taxonomic scope" value="Bacteria"/>
</dbReference>
<dbReference type="PATRIC" id="fig|13690.10.peg.1965"/>
<proteinExistence type="predicted"/>
<reference evidence="2 3" key="1">
    <citation type="submission" date="2014-03" db="EMBL/GenBank/DDBJ databases">
        <title>Genome sequence of Sphingobium yanoikuyae B1.</title>
        <authorList>
            <person name="Gan H.M."/>
            <person name="Gan H.Y."/>
            <person name="Savka M.A."/>
        </authorList>
    </citation>
    <scope>NUCLEOTIDE SEQUENCE [LARGE SCALE GENOMIC DNA]</scope>
    <source>
        <strain evidence="2 3">B1</strain>
    </source>
</reference>
<organism evidence="2 3">
    <name type="scientific">Sphingobium yanoikuyae</name>
    <name type="common">Sphingomonas yanoikuyae</name>
    <dbReference type="NCBI Taxonomy" id="13690"/>
    <lineage>
        <taxon>Bacteria</taxon>
        <taxon>Pseudomonadati</taxon>
        <taxon>Pseudomonadota</taxon>
        <taxon>Alphaproteobacteria</taxon>
        <taxon>Sphingomonadales</taxon>
        <taxon>Sphingomonadaceae</taxon>
        <taxon>Sphingobium</taxon>
    </lineage>
</organism>
<sequence length="672" mass="66597">MKFRNLFLRHDGSVSVVAALSLIGVIGMAGLAVDLNRGYERRIATQRVADMAALAAAVAYKADGSQAILRPTAVDLVTAHGITDATIDVALLADTPEAGAKAVRVELTTPLPLSLSRILGAAATMPVKVSAMARLAGSASATPCILGLASSGNAVETQGGATINATDCSVVGAGSVNNGGSGITAKEIVSGAADIINNYGTLSADLLRYAGSFSNPSWNGNVPAADKRINQSTAISDPLANSMDLATARQLLGTFRTPRTIANPVTPACADIWTFGNSPSAGAAPFRQGNSAKFTVPAGNYCLSRITIDGGITVTFQAGSTVTVANGVSVGGGSTVNFGDNVWRINGGFNSGSSGVTFGNGEVSIGAGTVSFAGTNRIGAGPVSIAANITLSGGTSLAVGAGSHGFKGISVGGGSWMTLGDGDLDVAGQIRIDGDSTLIAGTGNYTLANAGGDAITLSGSGRFFMGDGLFSANGNIVTAGGSRLVFGKTANHLINGNLSIAGSVLFGAGRYTVSGGLTNGTGGTTWPYTSPITNQSWGQTLEGVSVSGYDMAGVNVSFILGGTINLAGGAKTKLIAPTSTVEGAAIADILVDSLTSQATNWGAGSQNVFSGVVHLPNSAVTMSGGNNSLSAGQCFTLIAYRVTASGGANAGTACKSISDLVGGSGGDVELVA</sequence>
<feature type="transmembrane region" description="Helical" evidence="1">
    <location>
        <begin position="12"/>
        <end position="33"/>
    </location>
</feature>
<keyword evidence="1" id="KW-0812">Transmembrane</keyword>
<dbReference type="RefSeq" id="WP_037518963.1">
    <property type="nucleotide sequence ID" value="NZ_JGVR01000009.1"/>
</dbReference>
<name>A0A084EN49_SPHYA</name>
<evidence type="ECO:0000313" key="2">
    <source>
        <dbReference type="EMBL" id="KEZ19391.1"/>
    </source>
</evidence>
<keyword evidence="1" id="KW-1133">Transmembrane helix</keyword>
<dbReference type="EMBL" id="JGVR01000009">
    <property type="protein sequence ID" value="KEZ19391.1"/>
    <property type="molecule type" value="Genomic_DNA"/>
</dbReference>
<comment type="caution">
    <text evidence="2">The sequence shown here is derived from an EMBL/GenBank/DDBJ whole genome shotgun (WGS) entry which is preliminary data.</text>
</comment>
<evidence type="ECO:0000313" key="3">
    <source>
        <dbReference type="Proteomes" id="UP000028534"/>
    </source>
</evidence>
<keyword evidence="1" id="KW-0472">Membrane</keyword>
<evidence type="ECO:0000256" key="1">
    <source>
        <dbReference type="SAM" id="Phobius"/>
    </source>
</evidence>
<dbReference type="AlphaFoldDB" id="A0A084EN49"/>
<accession>A0A084EN49</accession>
<gene>
    <name evidence="2" type="ORF">CP98_01912</name>
</gene>